<evidence type="ECO:0000256" key="6">
    <source>
        <dbReference type="ARBA" id="ARBA00023136"/>
    </source>
</evidence>
<dbReference type="Proteomes" id="UP000198733">
    <property type="component" value="Unassembled WGS sequence"/>
</dbReference>
<evidence type="ECO:0000256" key="4">
    <source>
        <dbReference type="ARBA" id="ARBA00022692"/>
    </source>
</evidence>
<comment type="caution">
    <text evidence="9">The sequence shown here is derived from an EMBL/GenBank/DDBJ whole genome shotgun (WGS) entry which is preliminary data.</text>
</comment>
<dbReference type="Pfam" id="PF01757">
    <property type="entry name" value="Acyl_transf_3"/>
    <property type="match status" value="1"/>
</dbReference>
<feature type="transmembrane region" description="Helical" evidence="7">
    <location>
        <begin position="254"/>
        <end position="273"/>
    </location>
</feature>
<keyword evidence="6 7" id="KW-0472">Membrane</keyword>
<feature type="transmembrane region" description="Helical" evidence="7">
    <location>
        <begin position="12"/>
        <end position="30"/>
    </location>
</feature>
<feature type="transmembrane region" description="Helical" evidence="7">
    <location>
        <begin position="320"/>
        <end position="339"/>
    </location>
</feature>
<feature type="transmembrane region" description="Helical" evidence="7">
    <location>
        <begin position="80"/>
        <end position="105"/>
    </location>
</feature>
<feature type="transmembrane region" description="Helical" evidence="7">
    <location>
        <begin position="225"/>
        <end position="248"/>
    </location>
</feature>
<dbReference type="EMBL" id="FOEH01000001">
    <property type="protein sequence ID" value="SEP67818.1"/>
    <property type="molecule type" value="Genomic_DNA"/>
</dbReference>
<evidence type="ECO:0000256" key="3">
    <source>
        <dbReference type="ARBA" id="ARBA00022475"/>
    </source>
</evidence>
<keyword evidence="10" id="KW-1185">Reference proteome</keyword>
<feature type="transmembrane region" description="Helical" evidence="7">
    <location>
        <begin position="162"/>
        <end position="181"/>
    </location>
</feature>
<name>A0A1H8ZVP0_9BACI</name>
<gene>
    <name evidence="9" type="ORF">SAMN05216232_0552</name>
</gene>
<evidence type="ECO:0000256" key="2">
    <source>
        <dbReference type="ARBA" id="ARBA00007400"/>
    </source>
</evidence>
<keyword evidence="3" id="KW-1003">Cell membrane</keyword>
<evidence type="ECO:0000259" key="8">
    <source>
        <dbReference type="Pfam" id="PF01757"/>
    </source>
</evidence>
<evidence type="ECO:0000256" key="1">
    <source>
        <dbReference type="ARBA" id="ARBA00004651"/>
    </source>
</evidence>
<proteinExistence type="inferred from homology"/>
<feature type="domain" description="Acyltransferase 3" evidence="8">
    <location>
        <begin position="6"/>
        <end position="339"/>
    </location>
</feature>
<sequence>MERNTTIDVVKCFAVFIVVCLHTVTYGYDWQSSEHISFIIGVFPRWVIPFFFIVSGYFFGQKVMNNFTSKAYFSRYMFKLIGLFITWYLFYLIYDLILRAVLAIYMGLNVSSELNQYIKTFVNIDALYYGEGMTSYHLWYLTALIWSIVILYVFIRIRKLGLLLILGAILNIIGLFGQTYTSIFHLPIQTKDALFFGVFYTTLGCYIAFHYKWIMQKVRGIKSRYFIYLILLFSLIQVMERLITVFVLDGERTIGDYYLSTAPLTLCFLFIALKNKSIGPKTFIAKVGKNAVGIYVSHLFIISIAALSLNFMGLEYLRNNILFNFIFAFVIFIISYYFYKVFNLCLYRINLLFSLLRFGNNTSKNSAPMMEEEVKKTAI</sequence>
<feature type="transmembrane region" description="Helical" evidence="7">
    <location>
        <begin position="36"/>
        <end position="59"/>
    </location>
</feature>
<evidence type="ECO:0000256" key="7">
    <source>
        <dbReference type="SAM" id="Phobius"/>
    </source>
</evidence>
<feature type="transmembrane region" description="Helical" evidence="7">
    <location>
        <begin position="294"/>
        <end position="314"/>
    </location>
</feature>
<protein>
    <submittedName>
        <fullName evidence="9">Surface polysaccharide O-acyltransferase, integral membrane enzyme</fullName>
    </submittedName>
</protein>
<keyword evidence="5 7" id="KW-1133">Transmembrane helix</keyword>
<keyword evidence="4 7" id="KW-0812">Transmembrane</keyword>
<feature type="transmembrane region" description="Helical" evidence="7">
    <location>
        <begin position="137"/>
        <end position="155"/>
    </location>
</feature>
<reference evidence="9 10" key="1">
    <citation type="submission" date="2016-10" db="EMBL/GenBank/DDBJ databases">
        <authorList>
            <person name="Varghese N."/>
            <person name="Submissions S."/>
        </authorList>
    </citation>
    <scope>NUCLEOTIDE SEQUENCE [LARGE SCALE GENOMIC DNA]</scope>
    <source>
        <strain evidence="9 10">CGMCC 1.7734</strain>
    </source>
</reference>
<dbReference type="InterPro" id="IPR002656">
    <property type="entry name" value="Acyl_transf_3_dom"/>
</dbReference>
<evidence type="ECO:0000313" key="9">
    <source>
        <dbReference type="EMBL" id="SEP67818.1"/>
    </source>
</evidence>
<feature type="transmembrane region" description="Helical" evidence="7">
    <location>
        <begin position="193"/>
        <end position="213"/>
    </location>
</feature>
<dbReference type="PANTHER" id="PTHR40074:SF2">
    <property type="entry name" value="O-ACETYLTRANSFERASE WECH"/>
    <property type="match status" value="1"/>
</dbReference>
<organism evidence="9 10">
    <name type="scientific">Virgibacillus subterraneus</name>
    <dbReference type="NCBI Taxonomy" id="621109"/>
    <lineage>
        <taxon>Bacteria</taxon>
        <taxon>Bacillati</taxon>
        <taxon>Bacillota</taxon>
        <taxon>Bacilli</taxon>
        <taxon>Bacillales</taxon>
        <taxon>Bacillaceae</taxon>
        <taxon>Virgibacillus</taxon>
    </lineage>
</organism>
<comment type="subcellular location">
    <subcellularLocation>
        <location evidence="1">Cell membrane</location>
        <topology evidence="1">Multi-pass membrane protein</topology>
    </subcellularLocation>
</comment>
<evidence type="ECO:0000313" key="10">
    <source>
        <dbReference type="Proteomes" id="UP000198733"/>
    </source>
</evidence>
<dbReference type="PANTHER" id="PTHR40074">
    <property type="entry name" value="O-ACETYLTRANSFERASE WECH"/>
    <property type="match status" value="1"/>
</dbReference>
<comment type="similarity">
    <text evidence="2">Belongs to the acyltransferase 3 family.</text>
</comment>
<dbReference type="RefSeq" id="WP_092502065.1">
    <property type="nucleotide sequence ID" value="NZ_FOEH01000001.1"/>
</dbReference>
<evidence type="ECO:0000256" key="5">
    <source>
        <dbReference type="ARBA" id="ARBA00022989"/>
    </source>
</evidence>
<accession>A0A1H8ZVP0</accession>